<accession>A0AAD1YAJ7</accession>
<dbReference type="SUPFAM" id="SSF53300">
    <property type="entry name" value="vWA-like"/>
    <property type="match status" value="1"/>
</dbReference>
<dbReference type="InterPro" id="IPR036465">
    <property type="entry name" value="vWFA_dom_sf"/>
</dbReference>
<feature type="domain" description="VWFA" evidence="1">
    <location>
        <begin position="272"/>
        <end position="490"/>
    </location>
</feature>
<gene>
    <name evidence="2" type="ORF">ECRASSUSDP1_LOCUS29294</name>
</gene>
<evidence type="ECO:0000259" key="1">
    <source>
        <dbReference type="PROSITE" id="PS50234"/>
    </source>
</evidence>
<dbReference type="Pfam" id="PF07002">
    <property type="entry name" value="Copine"/>
    <property type="match status" value="1"/>
</dbReference>
<evidence type="ECO:0000313" key="2">
    <source>
        <dbReference type="EMBL" id="CAI2387660.1"/>
    </source>
</evidence>
<protein>
    <recommendedName>
        <fullName evidence="1">VWFA domain-containing protein</fullName>
    </recommendedName>
</protein>
<dbReference type="SMART" id="SM00327">
    <property type="entry name" value="VWA"/>
    <property type="match status" value="1"/>
</dbReference>
<comment type="caution">
    <text evidence="2">The sequence shown here is derived from an EMBL/GenBank/DDBJ whole genome shotgun (WGS) entry which is preliminary data.</text>
</comment>
<dbReference type="InterPro" id="IPR045052">
    <property type="entry name" value="Copine"/>
</dbReference>
<keyword evidence="3" id="KW-1185">Reference proteome</keyword>
<dbReference type="EMBL" id="CAMPGE010030155">
    <property type="protein sequence ID" value="CAI2387660.1"/>
    <property type="molecule type" value="Genomic_DNA"/>
</dbReference>
<dbReference type="GO" id="GO:0005886">
    <property type="term" value="C:plasma membrane"/>
    <property type="evidence" value="ECO:0007669"/>
    <property type="project" value="TreeGrafter"/>
</dbReference>
<dbReference type="GO" id="GO:0005544">
    <property type="term" value="F:calcium-dependent phospholipid binding"/>
    <property type="evidence" value="ECO:0007669"/>
    <property type="project" value="InterPro"/>
</dbReference>
<dbReference type="AlphaFoldDB" id="A0AAD1YAJ7"/>
<proteinExistence type="predicted"/>
<name>A0AAD1YAJ7_EUPCR</name>
<dbReference type="PANTHER" id="PTHR10857">
    <property type="entry name" value="COPINE"/>
    <property type="match status" value="1"/>
</dbReference>
<dbReference type="InterPro" id="IPR010734">
    <property type="entry name" value="Copine_C"/>
</dbReference>
<dbReference type="InterPro" id="IPR035892">
    <property type="entry name" value="C2_domain_sf"/>
</dbReference>
<organism evidence="2 3">
    <name type="scientific">Euplotes crassus</name>
    <dbReference type="NCBI Taxonomy" id="5936"/>
    <lineage>
        <taxon>Eukaryota</taxon>
        <taxon>Sar</taxon>
        <taxon>Alveolata</taxon>
        <taxon>Ciliophora</taxon>
        <taxon>Intramacronucleata</taxon>
        <taxon>Spirotrichea</taxon>
        <taxon>Hypotrichia</taxon>
        <taxon>Euplotida</taxon>
        <taxon>Euplotidae</taxon>
        <taxon>Moneuplotes</taxon>
    </lineage>
</organism>
<dbReference type="PROSITE" id="PS50234">
    <property type="entry name" value="VWFA"/>
    <property type="match status" value="1"/>
</dbReference>
<dbReference type="GO" id="GO:0071277">
    <property type="term" value="P:cellular response to calcium ion"/>
    <property type="evidence" value="ECO:0007669"/>
    <property type="project" value="TreeGrafter"/>
</dbReference>
<sequence length="508" mass="58961">MQNKRECCCLGTIYIETKVDPNRPVEGPKGKEIYHCKPIEFNYIFHKDQLLNFMVNDAEGEFIGEMYIKLGNIMIGKQMKKKEIKNTGDVTGELIVRCEKFVQTNDIVKFDCVCKNLVSKKFLYFCSVDKPFFRIERSNTPDSEEYTKIHESHYVTRRNPRWNRQKFLALELTHEEIDNKLKFTILSHNSSGKHTPYGYFVTTLYEIEKERQVFHLRDVKTDEEIPEAKFIFEKFQYIERPCFYDFLSSQYSINLTVAIDFTISNLDPRREDSLHYINSDGTLNQYQSVMQTVGRILEAYDDDKKIPAYGFGALIPRKPTPDDDSPYEKETSHCFTLNGEEIADCEGIEGLLEAYKNTVERVKFFGETCFEPCIRTCVDKINNSVVIGEDEKGDPYTEYTILLIITDGQINDMKATKDLIVESSKLPLSIIIIGVGDEDFEHMIELDSDDTLLRDSNNHFAFRDIVQFVKYQDFEEKGMHAISEEVLKEVPDQVISYLGINNIDLGKK</sequence>
<dbReference type="Proteomes" id="UP001295684">
    <property type="component" value="Unassembled WGS sequence"/>
</dbReference>
<reference evidence="2" key="1">
    <citation type="submission" date="2023-07" db="EMBL/GenBank/DDBJ databases">
        <authorList>
            <consortium name="AG Swart"/>
            <person name="Singh M."/>
            <person name="Singh A."/>
            <person name="Seah K."/>
            <person name="Emmerich C."/>
        </authorList>
    </citation>
    <scope>NUCLEOTIDE SEQUENCE</scope>
    <source>
        <strain evidence="2">DP1</strain>
    </source>
</reference>
<dbReference type="InterPro" id="IPR002035">
    <property type="entry name" value="VWF_A"/>
</dbReference>
<dbReference type="SUPFAM" id="SSF49562">
    <property type="entry name" value="C2 domain (Calcium/lipid-binding domain, CaLB)"/>
    <property type="match status" value="1"/>
</dbReference>
<dbReference type="PANTHER" id="PTHR10857:SF106">
    <property type="entry name" value="C2 DOMAIN-CONTAINING PROTEIN"/>
    <property type="match status" value="1"/>
</dbReference>
<evidence type="ECO:0000313" key="3">
    <source>
        <dbReference type="Proteomes" id="UP001295684"/>
    </source>
</evidence>